<dbReference type="InterPro" id="IPR013344">
    <property type="entry name" value="RNR_NrdJ/NrdZ"/>
</dbReference>
<feature type="domain" description="Ribonucleotide reductase large subunit N-terminal" evidence="14">
    <location>
        <begin position="11"/>
        <end position="90"/>
    </location>
</feature>
<accession>A0A523UUM2</accession>
<evidence type="ECO:0000256" key="13">
    <source>
        <dbReference type="RuleBase" id="RU364064"/>
    </source>
</evidence>
<comment type="cofactor">
    <cofactor evidence="1 13">
        <name>adenosylcob(III)alamin</name>
        <dbReference type="ChEBI" id="CHEBI:18408"/>
    </cofactor>
</comment>
<evidence type="ECO:0000256" key="6">
    <source>
        <dbReference type="ARBA" id="ARBA00022840"/>
    </source>
</evidence>
<evidence type="ECO:0000256" key="1">
    <source>
        <dbReference type="ARBA" id="ARBA00001922"/>
    </source>
</evidence>
<evidence type="ECO:0000259" key="16">
    <source>
        <dbReference type="Pfam" id="PF12637"/>
    </source>
</evidence>
<name>A0A523UUM2_UNCT6</name>
<feature type="domain" description="Ribonucleotide reductase large subunit C-terminal" evidence="15">
    <location>
        <begin position="94"/>
        <end position="559"/>
    </location>
</feature>
<comment type="function">
    <text evidence="11 13">Catalyzes the reduction of ribonucleotides to deoxyribonucleotides. May function to provide a pool of deoxyribonucleotide precursors for DNA repair during oxygen limitation and/or for immediate growth after restoration of oxygen.</text>
</comment>
<dbReference type="SUPFAM" id="SSF51998">
    <property type="entry name" value="PFL-like glycyl radical enzymes"/>
    <property type="match status" value="1"/>
</dbReference>
<proteinExistence type="inferred from homology"/>
<evidence type="ECO:0000256" key="9">
    <source>
        <dbReference type="ARBA" id="ARBA00023157"/>
    </source>
</evidence>
<evidence type="ECO:0000259" key="15">
    <source>
        <dbReference type="Pfam" id="PF02867"/>
    </source>
</evidence>
<dbReference type="SUPFAM" id="SSF48168">
    <property type="entry name" value="R1 subunit of ribonucleotide reductase, N-terminal domain"/>
    <property type="match status" value="1"/>
</dbReference>
<comment type="similarity">
    <text evidence="2 13">Belongs to the ribonucleoside diphosphate reductase class-2 family.</text>
</comment>
<dbReference type="GO" id="GO:0009263">
    <property type="term" value="P:deoxyribonucleotide biosynthetic process"/>
    <property type="evidence" value="ECO:0007669"/>
    <property type="project" value="UniProtKB-KW"/>
</dbReference>
<dbReference type="Pfam" id="PF00317">
    <property type="entry name" value="Ribonuc_red_lgN"/>
    <property type="match status" value="1"/>
</dbReference>
<evidence type="ECO:0000256" key="2">
    <source>
        <dbReference type="ARBA" id="ARBA00007405"/>
    </source>
</evidence>
<dbReference type="GO" id="GO:0071897">
    <property type="term" value="P:DNA biosynthetic process"/>
    <property type="evidence" value="ECO:0007669"/>
    <property type="project" value="UniProtKB-KW"/>
</dbReference>
<dbReference type="GO" id="GO:0004748">
    <property type="term" value="F:ribonucleoside-diphosphate reductase activity, thioredoxin disulfide as acceptor"/>
    <property type="evidence" value="ECO:0007669"/>
    <property type="project" value="UniProtKB-EC"/>
</dbReference>
<evidence type="ECO:0000256" key="4">
    <source>
        <dbReference type="ARBA" id="ARBA00022634"/>
    </source>
</evidence>
<keyword evidence="9" id="KW-1015">Disulfide bond</keyword>
<keyword evidence="7 13" id="KW-0560">Oxidoreductase</keyword>
<dbReference type="Proteomes" id="UP000315525">
    <property type="component" value="Unassembled WGS sequence"/>
</dbReference>
<keyword evidence="6" id="KW-0067">ATP-binding</keyword>
<comment type="catalytic activity">
    <reaction evidence="12 13">
        <text>a 2'-deoxyribonucleoside 5'-diphosphate + [thioredoxin]-disulfide + H2O = a ribonucleoside 5'-diphosphate + [thioredoxin]-dithiol</text>
        <dbReference type="Rhea" id="RHEA:23252"/>
        <dbReference type="Rhea" id="RHEA-COMP:10698"/>
        <dbReference type="Rhea" id="RHEA-COMP:10700"/>
        <dbReference type="ChEBI" id="CHEBI:15377"/>
        <dbReference type="ChEBI" id="CHEBI:29950"/>
        <dbReference type="ChEBI" id="CHEBI:50058"/>
        <dbReference type="ChEBI" id="CHEBI:57930"/>
        <dbReference type="ChEBI" id="CHEBI:73316"/>
        <dbReference type="EC" id="1.17.4.1"/>
    </reaction>
</comment>
<keyword evidence="4 13" id="KW-0237">DNA synthesis</keyword>
<keyword evidence="5 13" id="KW-0547">Nucleotide-binding</keyword>
<feature type="domain" description="TSCPD" evidence="16">
    <location>
        <begin position="581"/>
        <end position="688"/>
    </location>
</feature>
<comment type="caution">
    <text evidence="17">The sequence shown here is derived from an EMBL/GenBank/DDBJ whole genome shotgun (WGS) entry which is preliminary data.</text>
</comment>
<keyword evidence="8" id="KW-0215">Deoxyribonucleotide synthesis</keyword>
<reference evidence="17 18" key="1">
    <citation type="submission" date="2019-03" db="EMBL/GenBank/DDBJ databases">
        <title>Metabolic potential of uncultured bacteria and archaea associated with petroleum seepage in deep-sea sediments.</title>
        <authorList>
            <person name="Dong X."/>
            <person name="Hubert C."/>
        </authorList>
    </citation>
    <scope>NUCLEOTIDE SEQUENCE [LARGE SCALE GENOMIC DNA]</scope>
    <source>
        <strain evidence="17">E44_bin18</strain>
    </source>
</reference>
<evidence type="ECO:0000256" key="10">
    <source>
        <dbReference type="ARBA" id="ARBA00023285"/>
    </source>
</evidence>
<dbReference type="Pfam" id="PF12637">
    <property type="entry name" value="TSCPD"/>
    <property type="match status" value="1"/>
</dbReference>
<keyword evidence="3 13" id="KW-0846">Cobalamin</keyword>
<evidence type="ECO:0000313" key="17">
    <source>
        <dbReference type="EMBL" id="TET46246.1"/>
    </source>
</evidence>
<evidence type="ECO:0000256" key="12">
    <source>
        <dbReference type="ARBA" id="ARBA00047754"/>
    </source>
</evidence>
<gene>
    <name evidence="17" type="ORF">E3J62_04760</name>
</gene>
<dbReference type="NCBIfam" id="NF006417">
    <property type="entry name" value="PRK08665.1"/>
    <property type="match status" value="1"/>
</dbReference>
<dbReference type="CDD" id="cd02888">
    <property type="entry name" value="RNR_II_dimer"/>
    <property type="match status" value="1"/>
</dbReference>
<evidence type="ECO:0000256" key="3">
    <source>
        <dbReference type="ARBA" id="ARBA00022628"/>
    </source>
</evidence>
<dbReference type="Gene3D" id="3.20.70.20">
    <property type="match status" value="1"/>
</dbReference>
<dbReference type="InterPro" id="IPR000788">
    <property type="entry name" value="RNR_lg_C"/>
</dbReference>
<protein>
    <recommendedName>
        <fullName evidence="13">Vitamin B12-dependent ribonucleotide reductase</fullName>
        <ecNumber evidence="13">1.17.4.1</ecNumber>
    </recommendedName>
</protein>
<dbReference type="GO" id="GO:0031419">
    <property type="term" value="F:cobalamin binding"/>
    <property type="evidence" value="ECO:0007669"/>
    <property type="project" value="UniProtKB-KW"/>
</dbReference>
<evidence type="ECO:0000256" key="7">
    <source>
        <dbReference type="ARBA" id="ARBA00023002"/>
    </source>
</evidence>
<dbReference type="InterPro" id="IPR013509">
    <property type="entry name" value="RNR_lsu_N"/>
</dbReference>
<evidence type="ECO:0000313" key="18">
    <source>
        <dbReference type="Proteomes" id="UP000315525"/>
    </source>
</evidence>
<organism evidence="17 18">
    <name type="scientific">candidate division TA06 bacterium</name>
    <dbReference type="NCBI Taxonomy" id="2250710"/>
    <lineage>
        <taxon>Bacteria</taxon>
        <taxon>Bacteria division TA06</taxon>
    </lineage>
</organism>
<evidence type="ECO:0000256" key="8">
    <source>
        <dbReference type="ARBA" id="ARBA00023116"/>
    </source>
</evidence>
<sequence length="754" mass="83444">MTVKTESKVNLSSNALAVLQRRYLEKSNSGEVIETPEQMFRRVAKNIASADGAFGSEKDVQRSEEEFLDMMTSLEFLPNSPTLMNAGRDLQQLSACFVLPIEDSMESIFEAVKNTALIHKSGGGTGFSFSRIRPKNDVVRSTSGVSSGPISFMRVFDAATEAIKQGGTRRGANMAILRADHPDILEFITCKQDSDLLNNFNISVALTDAFMKGLERKEKYDLLNPRTKEVLGSLDASDVFQLIAENAWRNGDPGVIFIDRINQFNPTPHVGEMESTNPCGEQPLLPYESCNLGSINLGKMMRGDEIDWQKLGETAHKAVHFLDNVIEMNNYPIPEIKEKTLANRKIGLGVMGFADVLARMWVPHDSREAVRIAEKIMSFIGKEARAASVELGKKRGSFPNFQKSIWKGKYEAIRNAAVTTIAPTGTISMIADCSSGIEPFFALCYVKAVMEGSRLLYVNRTFENVMKEKGLYSEELFNEVAEKGSIKDMEKVPKDIREAFVTALDIAPEWHVRMQAAFQKHTDNAVSKTINFPNNATVDDVKDAYLLAYKLGCKGITVYRDGSRDVQVLNIGQKERQAKPKGPRPRPVLTVGLTEKIKTGDGTLYLTVNEDDTGLCEVFTNIGKAGGNAAAQSEAISRLISLALRSGVDVKSIVRQLKGISGPSPVWDNGDLILSAPDAIAKALERYLKRKEVPDLFREKLVEGLRDSVGKKADDEKMKRTMENRANICAECGSIMVFEEGCMKCYNCGFSRCY</sequence>
<dbReference type="GO" id="GO:0005524">
    <property type="term" value="F:ATP binding"/>
    <property type="evidence" value="ECO:0007669"/>
    <property type="project" value="UniProtKB-KW"/>
</dbReference>
<evidence type="ECO:0000256" key="11">
    <source>
        <dbReference type="ARBA" id="ARBA00025437"/>
    </source>
</evidence>
<dbReference type="NCBIfam" id="TIGR02504">
    <property type="entry name" value="NrdJ_Z"/>
    <property type="match status" value="1"/>
</dbReference>
<dbReference type="FunFam" id="3.20.70.20:FF:000018">
    <property type="entry name" value="Vitamin B12-dependent ribonucleotide reductase"/>
    <property type="match status" value="1"/>
</dbReference>
<dbReference type="Pfam" id="PF02867">
    <property type="entry name" value="Ribonuc_red_lgC"/>
    <property type="match status" value="1"/>
</dbReference>
<dbReference type="EMBL" id="SOJN01000062">
    <property type="protein sequence ID" value="TET46246.1"/>
    <property type="molecule type" value="Genomic_DNA"/>
</dbReference>
<dbReference type="InterPro" id="IPR024434">
    <property type="entry name" value="TSCPD_dom"/>
</dbReference>
<dbReference type="PRINTS" id="PR01183">
    <property type="entry name" value="RIBORDTASEM1"/>
</dbReference>
<dbReference type="AlphaFoldDB" id="A0A523UUM2"/>
<evidence type="ECO:0000256" key="5">
    <source>
        <dbReference type="ARBA" id="ARBA00022741"/>
    </source>
</evidence>
<dbReference type="InterPro" id="IPR050862">
    <property type="entry name" value="RdRp_reductase_class-2"/>
</dbReference>
<dbReference type="UniPathway" id="UPA00326"/>
<dbReference type="InterPro" id="IPR008926">
    <property type="entry name" value="RNR_R1-su_N"/>
</dbReference>
<dbReference type="PANTHER" id="PTHR43371">
    <property type="entry name" value="VITAMIN B12-DEPENDENT RIBONUCLEOTIDE REDUCTASE"/>
    <property type="match status" value="1"/>
</dbReference>
<evidence type="ECO:0000259" key="14">
    <source>
        <dbReference type="Pfam" id="PF00317"/>
    </source>
</evidence>
<dbReference type="EC" id="1.17.4.1" evidence="13"/>
<keyword evidence="10 13" id="KW-0170">Cobalt</keyword>
<dbReference type="PANTHER" id="PTHR43371:SF1">
    <property type="entry name" value="RIBONUCLEOSIDE-DIPHOSPHATE REDUCTASE"/>
    <property type="match status" value="1"/>
</dbReference>